<dbReference type="Proteomes" id="UP000244855">
    <property type="component" value="Unassembled WGS sequence"/>
</dbReference>
<dbReference type="SUPFAM" id="SSF54106">
    <property type="entry name" value="LysM domain"/>
    <property type="match status" value="3"/>
</dbReference>
<feature type="chain" id="PRO_5016074440" evidence="4">
    <location>
        <begin position="22"/>
        <end position="616"/>
    </location>
</feature>
<feature type="compositionally biased region" description="Low complexity" evidence="3">
    <location>
        <begin position="523"/>
        <end position="552"/>
    </location>
</feature>
<dbReference type="GO" id="GO:0008061">
    <property type="term" value="F:chitin binding"/>
    <property type="evidence" value="ECO:0007669"/>
    <property type="project" value="UniProtKB-KW"/>
</dbReference>
<evidence type="ECO:0000256" key="2">
    <source>
        <dbReference type="ARBA" id="ARBA00023026"/>
    </source>
</evidence>
<accession>A0A2V1EDS4</accession>
<dbReference type="STRING" id="97972.A0A2V1EDS4"/>
<feature type="domain" description="LysM" evidence="5">
    <location>
        <begin position="569"/>
        <end position="614"/>
    </location>
</feature>
<dbReference type="Pfam" id="PF01476">
    <property type="entry name" value="LysM"/>
    <property type="match status" value="4"/>
</dbReference>
<proteinExistence type="predicted"/>
<protein>
    <submittedName>
        <fullName evidence="6">Carbohydrate-binding module family 50 protein</fullName>
    </submittedName>
</protein>
<gene>
    <name evidence="6" type="ORF">DM02DRAFT_722867</name>
</gene>
<name>A0A2V1EDS4_9PLEO</name>
<evidence type="ECO:0000256" key="3">
    <source>
        <dbReference type="SAM" id="MobiDB-lite"/>
    </source>
</evidence>
<dbReference type="AlphaFoldDB" id="A0A2V1EDS4"/>
<keyword evidence="4" id="KW-0732">Signal</keyword>
<feature type="domain" description="LysM" evidence="5">
    <location>
        <begin position="224"/>
        <end position="270"/>
    </location>
</feature>
<reference evidence="6 7" key="1">
    <citation type="journal article" date="2018" name="Sci. Rep.">
        <title>Comparative genomics provides insights into the lifestyle and reveals functional heterogeneity of dark septate endophytic fungi.</title>
        <authorList>
            <person name="Knapp D.G."/>
            <person name="Nemeth J.B."/>
            <person name="Barry K."/>
            <person name="Hainaut M."/>
            <person name="Henrissat B."/>
            <person name="Johnson J."/>
            <person name="Kuo A."/>
            <person name="Lim J.H.P."/>
            <person name="Lipzen A."/>
            <person name="Nolan M."/>
            <person name="Ohm R.A."/>
            <person name="Tamas L."/>
            <person name="Grigoriev I.V."/>
            <person name="Spatafora J.W."/>
            <person name="Nagy L.G."/>
            <person name="Kovacs G.M."/>
        </authorList>
    </citation>
    <scope>NUCLEOTIDE SEQUENCE [LARGE SCALE GENOMIC DNA]</scope>
    <source>
        <strain evidence="6 7">DSE2036</strain>
    </source>
</reference>
<dbReference type="PANTHER" id="PTHR34997:SF1">
    <property type="entry name" value="PEPTIDOGLYCAN-BINDING LYSIN DOMAIN"/>
    <property type="match status" value="1"/>
</dbReference>
<organism evidence="6 7">
    <name type="scientific">Periconia macrospinosa</name>
    <dbReference type="NCBI Taxonomy" id="97972"/>
    <lineage>
        <taxon>Eukaryota</taxon>
        <taxon>Fungi</taxon>
        <taxon>Dikarya</taxon>
        <taxon>Ascomycota</taxon>
        <taxon>Pezizomycotina</taxon>
        <taxon>Dothideomycetes</taxon>
        <taxon>Pleosporomycetidae</taxon>
        <taxon>Pleosporales</taxon>
        <taxon>Massarineae</taxon>
        <taxon>Periconiaceae</taxon>
        <taxon>Periconia</taxon>
    </lineage>
</organism>
<dbReference type="InterPro" id="IPR052210">
    <property type="entry name" value="LysM1-like"/>
</dbReference>
<dbReference type="PANTHER" id="PTHR34997">
    <property type="entry name" value="AM15"/>
    <property type="match status" value="1"/>
</dbReference>
<evidence type="ECO:0000256" key="1">
    <source>
        <dbReference type="ARBA" id="ARBA00022669"/>
    </source>
</evidence>
<evidence type="ECO:0000259" key="5">
    <source>
        <dbReference type="PROSITE" id="PS51782"/>
    </source>
</evidence>
<evidence type="ECO:0000313" key="6">
    <source>
        <dbReference type="EMBL" id="PVI08691.1"/>
    </source>
</evidence>
<feature type="domain" description="LysM" evidence="5">
    <location>
        <begin position="358"/>
        <end position="404"/>
    </location>
</feature>
<feature type="region of interest" description="Disordered" evidence="3">
    <location>
        <begin position="521"/>
        <end position="559"/>
    </location>
</feature>
<evidence type="ECO:0000256" key="4">
    <source>
        <dbReference type="SAM" id="SignalP"/>
    </source>
</evidence>
<dbReference type="OrthoDB" id="5985073at2759"/>
<keyword evidence="1" id="KW-0147">Chitin-binding</keyword>
<dbReference type="Gene3D" id="3.10.350.10">
    <property type="entry name" value="LysM domain"/>
    <property type="match status" value="5"/>
</dbReference>
<feature type="signal peptide" evidence="4">
    <location>
        <begin position="1"/>
        <end position="21"/>
    </location>
</feature>
<dbReference type="EMBL" id="KZ805300">
    <property type="protein sequence ID" value="PVI08691.1"/>
    <property type="molecule type" value="Genomic_DNA"/>
</dbReference>
<dbReference type="InterPro" id="IPR036779">
    <property type="entry name" value="LysM_dom_sf"/>
</dbReference>
<keyword evidence="7" id="KW-1185">Reference proteome</keyword>
<dbReference type="InterPro" id="IPR018392">
    <property type="entry name" value="LysM"/>
</dbReference>
<dbReference type="CDD" id="cd00118">
    <property type="entry name" value="LysM"/>
    <property type="match status" value="3"/>
</dbReference>
<feature type="domain" description="LysM" evidence="5">
    <location>
        <begin position="471"/>
        <end position="517"/>
    </location>
</feature>
<keyword evidence="2" id="KW-0843">Virulence</keyword>
<dbReference type="SMART" id="SM00257">
    <property type="entry name" value="LysM"/>
    <property type="match status" value="3"/>
</dbReference>
<sequence>MMESKFSIALLSLCIGLPSLAQQIPGAPFPTEFLGLSAGCLAAVNQTVSSCPRWLPTHAGTSAASFDLLEDSKLLEQICETSCAADLENTKKAIEKACTSETDVMVPGASVAYPATFLADRYLYAIQIGCLKSKSGEYCDSVVTKWQKEGSSSNWTSAQICSECELGVQKVQLSSPFGFDEAGAADFASLTSSCQATGYAYATPTSYAINATDTAPSPARTCVSTYTIQEEDTCVSISVSQGVSTHGIIKANGFDISCNMLLAPGSQICLPAKCETYQLEMYETCDAIVDFAHITKPQLMAWNPMLSSWCNDLLTWYGWNLCISSPNGVIKPGEGDAVATDAPVPDNAQSQSNKHCGKWYLTQEGDLCDSISMAFGITVKDFYFLNPQVDDKCSNLWLETSYCVKPVGNIATYSGYPVSTPPTVFPKPTPEPTKPYTPVGTQPLSAIASGTADDCEYYQNAFESWLGDVIDNFDLSEANSCNSWAAGVGITVEQLLAWNPSLSKDSCTLQAGKSYCIYKDEGSSSSPTATPTQSEPSKTTGGSTPKPTSSGSVPPPAETQAGVISSCKKWYVVAEGDGCWGIANEAGIELSDFYKWNPGVKECAELWPSYAVCIGV</sequence>
<evidence type="ECO:0000313" key="7">
    <source>
        <dbReference type="Proteomes" id="UP000244855"/>
    </source>
</evidence>
<dbReference type="PROSITE" id="PS51782">
    <property type="entry name" value="LYSM"/>
    <property type="match status" value="4"/>
</dbReference>